<protein>
    <recommendedName>
        <fullName evidence="6">DUF4352 domain-containing protein</fullName>
    </recommendedName>
</protein>
<reference evidence="4 5" key="2">
    <citation type="submission" date="2018-08" db="EMBL/GenBank/DDBJ databases">
        <title>Streptomyces kandeliansis sp. nov., an endophytic bacterium isolated from mangrove plant.</title>
        <authorList>
            <person name="Wang R."/>
        </authorList>
    </citation>
    <scope>NUCLEOTIDE SEQUENCE [LARGE SCALE GENOMIC DNA]</scope>
    <source>
        <strain evidence="5">H14(2018)</strain>
    </source>
</reference>
<organism evidence="4 5">
    <name type="scientific">Micromonospora aurantiaca</name>
    <name type="common">nom. illeg.</name>
    <dbReference type="NCBI Taxonomy" id="47850"/>
    <lineage>
        <taxon>Bacteria</taxon>
        <taxon>Bacillati</taxon>
        <taxon>Actinomycetota</taxon>
        <taxon>Actinomycetes</taxon>
        <taxon>Micromonosporales</taxon>
        <taxon>Micromonosporaceae</taxon>
        <taxon>Micromonospora</taxon>
    </lineage>
</organism>
<accession>A0A6N3K1I1</accession>
<sequence>MPASRRHHRALAVFVNCLGVIAAVPALSPATPRAAAAPAHPAPPPAVIPGAAATPIPTGVPAVPPAVPTTGPAPVRPSMPPVSVAVGAAGTPAPGYRIEVRNAGTAPVDTMVRQELPNGSRATTVTGGGRTSRPAGMSAGEVTWRLRLPAKSTTTLHTALSVPGPGRSVTAPTCVYGSDGTRPFDCATATWVGAATAPAAQVTAAPAWRRPPVLLAAFTALLVVTAGVVWWAVWRRRRRTAAGSAAPGSMARGGTGAPGGGATPTGTPAGGTMHTGAPGSGMPGGAGPGQGGPGHGTPVQGGPGQSGPVQGGPGQSGPGKGGPGQSGPGQGGPVPGATGGPAERGTVYPRTAVPSPASRRRRPPVWLVVGVAAAVLAGVVGAAAWSATQRVAAMDTTKQPTSGAWVGSSVTGALGQPLRETAFEFTVYRLSCGADVLPPAPGGGRPCLATVGVRNLTTEDQTWHGQLQRAYLPSGNWVAADEDATRVANLGRDVFSQPVAAGRRVLLPLVFTMRGDEPPKRLELRSGVFSAGVRVDVA</sequence>
<feature type="transmembrane region" description="Helical" evidence="2">
    <location>
        <begin position="365"/>
        <end position="385"/>
    </location>
</feature>
<keyword evidence="2" id="KW-0472">Membrane</keyword>
<feature type="chain" id="PRO_5038799929" description="DUF4352 domain-containing protein" evidence="3">
    <location>
        <begin position="23"/>
        <end position="538"/>
    </location>
</feature>
<evidence type="ECO:0000256" key="2">
    <source>
        <dbReference type="SAM" id="Phobius"/>
    </source>
</evidence>
<feature type="signal peptide" evidence="3">
    <location>
        <begin position="1"/>
        <end position="22"/>
    </location>
</feature>
<feature type="compositionally biased region" description="Gly residues" evidence="1">
    <location>
        <begin position="251"/>
        <end position="263"/>
    </location>
</feature>
<evidence type="ECO:0000313" key="5">
    <source>
        <dbReference type="Proteomes" id="UP000253958"/>
    </source>
</evidence>
<proteinExistence type="predicted"/>
<dbReference type="RefSeq" id="WP_114919635.1">
    <property type="nucleotide sequence ID" value="NZ_CP031263.1"/>
</dbReference>
<dbReference type="EMBL" id="CP031263">
    <property type="protein sequence ID" value="AXH91043.1"/>
    <property type="molecule type" value="Genomic_DNA"/>
</dbReference>
<feature type="compositionally biased region" description="Gly residues" evidence="1">
    <location>
        <begin position="278"/>
        <end position="339"/>
    </location>
</feature>
<feature type="transmembrane region" description="Helical" evidence="2">
    <location>
        <begin position="213"/>
        <end position="234"/>
    </location>
</feature>
<evidence type="ECO:0000313" key="4">
    <source>
        <dbReference type="EMBL" id="AXH91043.1"/>
    </source>
</evidence>
<keyword evidence="2" id="KW-0812">Transmembrane</keyword>
<gene>
    <name evidence="4" type="ORF">DVH21_14470</name>
</gene>
<keyword evidence="3" id="KW-0732">Signal</keyword>
<feature type="region of interest" description="Disordered" evidence="1">
    <location>
        <begin position="241"/>
        <end position="361"/>
    </location>
</feature>
<dbReference type="Proteomes" id="UP000253958">
    <property type="component" value="Chromosome"/>
</dbReference>
<evidence type="ECO:0000256" key="3">
    <source>
        <dbReference type="SAM" id="SignalP"/>
    </source>
</evidence>
<keyword evidence="2" id="KW-1133">Transmembrane helix</keyword>
<reference evidence="4 5" key="1">
    <citation type="submission" date="2018-07" db="EMBL/GenBank/DDBJ databases">
        <authorList>
            <person name="Ye Y."/>
        </authorList>
    </citation>
    <scope>NUCLEOTIDE SEQUENCE [LARGE SCALE GENOMIC DNA]</scope>
    <source>
        <strain evidence="5">H14(2018)</strain>
    </source>
</reference>
<name>A0A6N3K1I1_9ACTN</name>
<evidence type="ECO:0008006" key="6">
    <source>
        <dbReference type="Google" id="ProtNLM"/>
    </source>
</evidence>
<dbReference type="AlphaFoldDB" id="A0A6N3K1I1"/>
<evidence type="ECO:0000256" key="1">
    <source>
        <dbReference type="SAM" id="MobiDB-lite"/>
    </source>
</evidence>
<feature type="compositionally biased region" description="Low complexity" evidence="1">
    <location>
        <begin position="264"/>
        <end position="277"/>
    </location>
</feature>